<dbReference type="PROSITE" id="PS51257">
    <property type="entry name" value="PROKAR_LIPOPROTEIN"/>
    <property type="match status" value="1"/>
</dbReference>
<comment type="caution">
    <text evidence="3">The sequence shown here is derived from an EMBL/GenBank/DDBJ whole genome shotgun (WGS) entry which is preliminary data.</text>
</comment>
<proteinExistence type="predicted"/>
<feature type="chain" id="PRO_5041225250" evidence="2">
    <location>
        <begin position="28"/>
        <end position="233"/>
    </location>
</feature>
<protein>
    <submittedName>
        <fullName evidence="3">DUF3304 domain-containing protein</fullName>
    </submittedName>
</protein>
<feature type="region of interest" description="Disordered" evidence="1">
    <location>
        <begin position="181"/>
        <end position="233"/>
    </location>
</feature>
<organism evidence="3 4">
    <name type="scientific">Ralstonia chuxiongensis</name>
    <dbReference type="NCBI Taxonomy" id="2957504"/>
    <lineage>
        <taxon>Bacteria</taxon>
        <taxon>Pseudomonadati</taxon>
        <taxon>Pseudomonadota</taxon>
        <taxon>Betaproteobacteria</taxon>
        <taxon>Burkholderiales</taxon>
        <taxon>Burkholderiaceae</taxon>
        <taxon>Ralstonia</taxon>
    </lineage>
</organism>
<evidence type="ECO:0000313" key="3">
    <source>
        <dbReference type="EMBL" id="MCP1170809.1"/>
    </source>
</evidence>
<dbReference type="AlphaFoldDB" id="A0AA41WR92"/>
<keyword evidence="4" id="KW-1185">Reference proteome</keyword>
<sequence length="233" mass="25237">MKTWRCLGAAAIASTAFCVLIACTTKAAPTDDEVAASITSYNHTPDYIHQFYVDGTWGGNSFAYGGGGSFVCCIVYPRIWRPGLTATVKWTTSSSDPNATGDAVKPHWHEAVVRIEKYVEAGKLDVHFLPGGKVRLIISSKVAGHPEYPGPAYPVKPADFHFEPSRRAAREAEQRARAQAAGRARLQEEMRALKDAPPPPQVPAEPIPLLPDEVVPGVKRDATTPPGYHHIQG</sequence>
<dbReference type="Proteomes" id="UP001162793">
    <property type="component" value="Unassembled WGS sequence"/>
</dbReference>
<evidence type="ECO:0000256" key="1">
    <source>
        <dbReference type="SAM" id="MobiDB-lite"/>
    </source>
</evidence>
<evidence type="ECO:0000256" key="2">
    <source>
        <dbReference type="SAM" id="SignalP"/>
    </source>
</evidence>
<name>A0AA41WR92_9RALS</name>
<gene>
    <name evidence="3" type="ORF">NKG59_00495</name>
</gene>
<keyword evidence="2" id="KW-0732">Signal</keyword>
<dbReference type="EMBL" id="JAMYWC010000001">
    <property type="protein sequence ID" value="MCP1170809.1"/>
    <property type="molecule type" value="Genomic_DNA"/>
</dbReference>
<feature type="compositionally biased region" description="Basic and acidic residues" evidence="1">
    <location>
        <begin position="185"/>
        <end position="194"/>
    </location>
</feature>
<evidence type="ECO:0000313" key="4">
    <source>
        <dbReference type="Proteomes" id="UP001162793"/>
    </source>
</evidence>
<feature type="signal peptide" evidence="2">
    <location>
        <begin position="1"/>
        <end position="27"/>
    </location>
</feature>
<reference evidence="4" key="1">
    <citation type="journal article" date="2023" name="Front. Microbiol.">
        <title>Ralstonia chuxiongensis sp. nov., Ralstonia mojiangensis sp. nov., and Ralstonia soli sp. nov., isolated from tobacco fields, are three novel species in the family Burkholderiaceae.</title>
        <authorList>
            <person name="Lu C.H."/>
            <person name="Zhang Y.Y."/>
            <person name="Jiang N."/>
            <person name="Chen W."/>
            <person name="Shao X."/>
            <person name="Zhao Z.M."/>
            <person name="Lu W.L."/>
            <person name="Hu X."/>
            <person name="Xi Y.X."/>
            <person name="Zou S.Y."/>
            <person name="Wei Q.J."/>
            <person name="Lin Z.L."/>
            <person name="Gong L."/>
            <person name="Gai X.T."/>
            <person name="Zhang L.Q."/>
            <person name="Li J.Y."/>
            <person name="Jin Y."/>
            <person name="Xia Z.Y."/>
        </authorList>
    </citation>
    <scope>NUCLEOTIDE SEQUENCE [LARGE SCALE GENOMIC DNA]</scope>
    <source>
        <strain evidence="4">21YRMH01-3</strain>
    </source>
</reference>
<dbReference type="RefSeq" id="WP_253534282.1">
    <property type="nucleotide sequence ID" value="NZ_JAMYWC010000001.1"/>
</dbReference>
<feature type="compositionally biased region" description="Pro residues" evidence="1">
    <location>
        <begin position="196"/>
        <end position="209"/>
    </location>
</feature>
<dbReference type="Pfam" id="PF11745">
    <property type="entry name" value="DUF3304"/>
    <property type="match status" value="1"/>
</dbReference>
<accession>A0AA41WR92</accession>
<dbReference type="InterPro" id="IPR021733">
    <property type="entry name" value="DUF3304"/>
</dbReference>